<name>A0A7V4DH39_9BACT</name>
<feature type="domain" description="PPM-type phosphatase" evidence="1">
    <location>
        <begin position="39"/>
        <end position="304"/>
    </location>
</feature>
<dbReference type="InterPro" id="IPR036457">
    <property type="entry name" value="PPM-type-like_dom_sf"/>
</dbReference>
<evidence type="ECO:0000259" key="1">
    <source>
        <dbReference type="Pfam" id="PF13672"/>
    </source>
</evidence>
<dbReference type="SUPFAM" id="SSF81606">
    <property type="entry name" value="PP2C-like"/>
    <property type="match status" value="1"/>
</dbReference>
<comment type="caution">
    <text evidence="2">The sequence shown here is derived from an EMBL/GenBank/DDBJ whole genome shotgun (WGS) entry which is preliminary data.</text>
</comment>
<sequence length="323" mass="35978">MPQGFIAGDRVLSSFNTHPDWIAVFGALGRYSFVGGSAVGRLHSREHRGREDSLLVRSKGDWLCVAVADGVGNAPKGVWGSALAVSAFTDRALFHLPYSCTRKVRRVSTKGTFEKNSVSFSPIPGWCEVGVLSFFQEGEAEEGEIPPWETVQEYLFEAGEYTHRVLQDFAQREGRDPQDFATTLLCCLFHVAEEKGVFFHIGDGALLGVRKDGKSVLISVQEGRDTGEVEVLTQPDWRDFCRAGTFDFRKDHLSAFMLMTDGLADDCLYGPPEDITDRFALDILREVRATSSREAAARRLVFWLGTYTLPGSFDDRTLVVVYR</sequence>
<dbReference type="InterPro" id="IPR001932">
    <property type="entry name" value="PPM-type_phosphatase-like_dom"/>
</dbReference>
<gene>
    <name evidence="2" type="ORF">ENU96_09245</name>
</gene>
<evidence type="ECO:0000313" key="2">
    <source>
        <dbReference type="EMBL" id="HGI75843.1"/>
    </source>
</evidence>
<protein>
    <recommendedName>
        <fullName evidence="1">PPM-type phosphatase domain-containing protein</fullName>
    </recommendedName>
</protein>
<dbReference type="EMBL" id="DTEN01000372">
    <property type="protein sequence ID" value="HGI75843.1"/>
    <property type="molecule type" value="Genomic_DNA"/>
</dbReference>
<organism evidence="2">
    <name type="scientific">Candidatus Caldatribacterium californiense</name>
    <dbReference type="NCBI Taxonomy" id="1454726"/>
    <lineage>
        <taxon>Bacteria</taxon>
        <taxon>Pseudomonadati</taxon>
        <taxon>Atribacterota</taxon>
        <taxon>Atribacteria</taxon>
        <taxon>Atribacterales</taxon>
        <taxon>Candidatus Caldatribacteriaceae</taxon>
        <taxon>Candidatus Caldatribacterium</taxon>
    </lineage>
</organism>
<dbReference type="Gene3D" id="3.60.40.10">
    <property type="entry name" value="PPM-type phosphatase domain"/>
    <property type="match status" value="1"/>
</dbReference>
<dbReference type="Pfam" id="PF13672">
    <property type="entry name" value="PP2C_2"/>
    <property type="match status" value="1"/>
</dbReference>
<proteinExistence type="predicted"/>
<accession>A0A7V4DH39</accession>
<dbReference type="AlphaFoldDB" id="A0A7V4DH39"/>
<reference evidence="2" key="1">
    <citation type="journal article" date="2020" name="mSystems">
        <title>Genome- and Community-Level Interaction Insights into Carbon Utilization and Element Cycling Functions of Hydrothermarchaeota in Hydrothermal Sediment.</title>
        <authorList>
            <person name="Zhou Z."/>
            <person name="Liu Y."/>
            <person name="Xu W."/>
            <person name="Pan J."/>
            <person name="Luo Z.H."/>
            <person name="Li M."/>
        </authorList>
    </citation>
    <scope>NUCLEOTIDE SEQUENCE [LARGE SCALE GENOMIC DNA]</scope>
    <source>
        <strain evidence="2">SpSt-716</strain>
    </source>
</reference>